<keyword evidence="3" id="KW-1185">Reference proteome</keyword>
<evidence type="ECO:0000256" key="1">
    <source>
        <dbReference type="SAM" id="MobiDB-lite"/>
    </source>
</evidence>
<dbReference type="EMBL" id="CM016762">
    <property type="protein sequence ID" value="TMS32475.1"/>
    <property type="molecule type" value="Genomic_DNA"/>
</dbReference>
<accession>A0A4U8UK65</accession>
<reference evidence="2 3" key="1">
    <citation type="journal article" date="2015" name="Genome Biol.">
        <title>Comparative genomics of Steinernema reveals deeply conserved gene regulatory networks.</title>
        <authorList>
            <person name="Dillman A.R."/>
            <person name="Macchietto M."/>
            <person name="Porter C.F."/>
            <person name="Rogers A."/>
            <person name="Williams B."/>
            <person name="Antoshechkin I."/>
            <person name="Lee M.M."/>
            <person name="Goodwin Z."/>
            <person name="Lu X."/>
            <person name="Lewis E.E."/>
            <person name="Goodrich-Blair H."/>
            <person name="Stock S.P."/>
            <person name="Adams B.J."/>
            <person name="Sternberg P.W."/>
            <person name="Mortazavi A."/>
        </authorList>
    </citation>
    <scope>NUCLEOTIDE SEQUENCE [LARGE SCALE GENOMIC DNA]</scope>
    <source>
        <strain evidence="2 3">ALL</strain>
    </source>
</reference>
<evidence type="ECO:0000313" key="3">
    <source>
        <dbReference type="Proteomes" id="UP000298663"/>
    </source>
</evidence>
<dbReference type="Proteomes" id="UP000298663">
    <property type="component" value="Chromosome X"/>
</dbReference>
<reference evidence="2 3" key="2">
    <citation type="journal article" date="2019" name="G3 (Bethesda)">
        <title>Hybrid Assembly of the Genome of the Entomopathogenic Nematode Steinernema carpocapsae Identifies the X-Chromosome.</title>
        <authorList>
            <person name="Serra L."/>
            <person name="Macchietto M."/>
            <person name="Macias-Munoz A."/>
            <person name="McGill C.J."/>
            <person name="Rodriguez I.M."/>
            <person name="Rodriguez B."/>
            <person name="Murad R."/>
            <person name="Mortazavi A."/>
        </authorList>
    </citation>
    <scope>NUCLEOTIDE SEQUENCE [LARGE SCALE GENOMIC DNA]</scope>
    <source>
        <strain evidence="2 3">ALL</strain>
    </source>
</reference>
<gene>
    <name evidence="2" type="ORF">L596_000305</name>
</gene>
<name>A0A4U8UK65_STECR</name>
<dbReference type="AlphaFoldDB" id="A0A4U8UK65"/>
<protein>
    <submittedName>
        <fullName evidence="2">Uncharacterized protein</fullName>
    </submittedName>
</protein>
<organism evidence="2 3">
    <name type="scientific">Steinernema carpocapsae</name>
    <name type="common">Entomopathogenic nematode</name>
    <dbReference type="NCBI Taxonomy" id="34508"/>
    <lineage>
        <taxon>Eukaryota</taxon>
        <taxon>Metazoa</taxon>
        <taxon>Ecdysozoa</taxon>
        <taxon>Nematoda</taxon>
        <taxon>Chromadorea</taxon>
        <taxon>Rhabditida</taxon>
        <taxon>Tylenchina</taxon>
        <taxon>Panagrolaimomorpha</taxon>
        <taxon>Strongyloidoidea</taxon>
        <taxon>Steinernematidae</taxon>
        <taxon>Steinernema</taxon>
    </lineage>
</organism>
<evidence type="ECO:0000313" key="2">
    <source>
        <dbReference type="EMBL" id="TMS32475.1"/>
    </source>
</evidence>
<proteinExistence type="predicted"/>
<comment type="caution">
    <text evidence="2">The sequence shown here is derived from an EMBL/GenBank/DDBJ whole genome shotgun (WGS) entry which is preliminary data.</text>
</comment>
<feature type="region of interest" description="Disordered" evidence="1">
    <location>
        <begin position="1"/>
        <end position="20"/>
    </location>
</feature>
<sequence>MPLHKPTVTGPLKFGPTPKRPRFARKKYKNTIDILDEPHVKKIEIASPYPKPTEGWPKFEAKDYHLKDHIPEHIPAEWMVNLVETLPKRHFGNRDTHKQSVHLHEDDHELLLTDFEFEMLQKKVTVREVLGEVPPWFKNPVHKQQERNGVHIPLKPLHEAYEFESLMKQEVVQCALISQTFDQVKKTTTHHPYNKELQAVKEYPVSIVFGGELGDEIERFFGEDLDQNQGQYWD</sequence>
<dbReference type="EMBL" id="AZBU02000001">
    <property type="protein sequence ID" value="TMS32475.1"/>
    <property type="molecule type" value="Genomic_DNA"/>
</dbReference>